<dbReference type="Proteomes" id="UP001374535">
    <property type="component" value="Chromosome 8"/>
</dbReference>
<reference evidence="1 2" key="1">
    <citation type="journal article" date="2023" name="Life. Sci Alliance">
        <title>Evolutionary insights into 3D genome organization and epigenetic landscape of Vigna mungo.</title>
        <authorList>
            <person name="Junaid A."/>
            <person name="Singh B."/>
            <person name="Bhatia S."/>
        </authorList>
    </citation>
    <scope>NUCLEOTIDE SEQUENCE [LARGE SCALE GENOMIC DNA]</scope>
    <source>
        <strain evidence="1">Urdbean</strain>
    </source>
</reference>
<dbReference type="AlphaFoldDB" id="A0AAQ3N0J7"/>
<evidence type="ECO:0000313" key="1">
    <source>
        <dbReference type="EMBL" id="WVZ00644.1"/>
    </source>
</evidence>
<sequence>MSLYEQTDSVMHSFVEGNGLDVGGLYVNFDDNFGGGVCEQFSSKLFTLKAILWVVERLGLADGEHNIVFLRIINWPSLKLRSKKIEELFQKKNVRGRGNPIIRATLHLDEGAIPEHDVHEFGMSWKEFVMKINEDNQRRMVEMNKELRTLVVMGGTCGADVHGQVDDGEDDDGHVHGHRNIT</sequence>
<keyword evidence="2" id="KW-1185">Reference proteome</keyword>
<proteinExistence type="predicted"/>
<name>A0AAQ3N0J7_VIGMU</name>
<gene>
    <name evidence="1" type="ORF">V8G54_026713</name>
</gene>
<evidence type="ECO:0000313" key="2">
    <source>
        <dbReference type="Proteomes" id="UP001374535"/>
    </source>
</evidence>
<protein>
    <submittedName>
        <fullName evidence="1">Uncharacterized protein</fullName>
    </submittedName>
</protein>
<accession>A0AAQ3N0J7</accession>
<organism evidence="1 2">
    <name type="scientific">Vigna mungo</name>
    <name type="common">Black gram</name>
    <name type="synonym">Phaseolus mungo</name>
    <dbReference type="NCBI Taxonomy" id="3915"/>
    <lineage>
        <taxon>Eukaryota</taxon>
        <taxon>Viridiplantae</taxon>
        <taxon>Streptophyta</taxon>
        <taxon>Embryophyta</taxon>
        <taxon>Tracheophyta</taxon>
        <taxon>Spermatophyta</taxon>
        <taxon>Magnoliopsida</taxon>
        <taxon>eudicotyledons</taxon>
        <taxon>Gunneridae</taxon>
        <taxon>Pentapetalae</taxon>
        <taxon>rosids</taxon>
        <taxon>fabids</taxon>
        <taxon>Fabales</taxon>
        <taxon>Fabaceae</taxon>
        <taxon>Papilionoideae</taxon>
        <taxon>50 kb inversion clade</taxon>
        <taxon>NPAAA clade</taxon>
        <taxon>indigoferoid/millettioid clade</taxon>
        <taxon>Phaseoleae</taxon>
        <taxon>Vigna</taxon>
    </lineage>
</organism>
<dbReference type="EMBL" id="CP144693">
    <property type="protein sequence ID" value="WVZ00644.1"/>
    <property type="molecule type" value="Genomic_DNA"/>
</dbReference>